<evidence type="ECO:0000256" key="7">
    <source>
        <dbReference type="ARBA" id="ARBA00022833"/>
    </source>
</evidence>
<dbReference type="InterPro" id="IPR017850">
    <property type="entry name" value="Alkaline_phosphatase_core_sf"/>
</dbReference>
<dbReference type="InterPro" id="IPR018299">
    <property type="entry name" value="Alkaline_phosphatase_AS"/>
</dbReference>
<keyword evidence="4" id="KW-0597">Phosphoprotein</keyword>
<evidence type="ECO:0000256" key="5">
    <source>
        <dbReference type="ARBA" id="ARBA00022723"/>
    </source>
</evidence>
<evidence type="ECO:0000256" key="6">
    <source>
        <dbReference type="ARBA" id="ARBA00022801"/>
    </source>
</evidence>
<name>A0ABQ3FMM2_9GAMM</name>
<evidence type="ECO:0000256" key="2">
    <source>
        <dbReference type="ARBA" id="ARBA00001947"/>
    </source>
</evidence>
<dbReference type="PANTHER" id="PTHR11596:SF5">
    <property type="entry name" value="ALKALINE PHOSPHATASE"/>
    <property type="match status" value="1"/>
</dbReference>
<dbReference type="InterPro" id="IPR042085">
    <property type="entry name" value="Ap_crown"/>
</dbReference>
<gene>
    <name evidence="10" type="ORF">GCM10010082_24940</name>
</gene>
<proteinExistence type="inferred from homology"/>
<dbReference type="SUPFAM" id="SSF53649">
    <property type="entry name" value="Alkaline phosphatase-like"/>
    <property type="match status" value="1"/>
</dbReference>
<dbReference type="Proteomes" id="UP000604243">
    <property type="component" value="Unassembled WGS sequence"/>
</dbReference>
<sequence>MFGYSNGMFGSTGAMYGSNAMTLGSAPSAMFSPFQSLSPLSNLWSGNDTLWASEPALVPAFLDATKSILDGYSQALGQLSDAFRDVLAGGNDKPGMPSPEMPEPEAPANDGLAQNVILMVPDGFGTDYSTAFRTFKGGEELPAWEAENMLTGAIKTHSANSLITDSAAAGTAFATGQKTDNGRISTAPDGQDLESIVDLAQAAGKSTGVVSTSSVTHATPAVFGANVDDRNDATTIAQQFIDNDQLDVMLGGGLQYFTSEENGGMAASDLLVQAEAQGYTFVGNATDLENAEGDRLLGLFADDAMDTSYGESGDDQPTLAQMTQTALDTLSQNENGFFMMVEGSQIDWAGHANDAGWAMNDSLAFEDAVKTAQQFSEENPDTLIVIAPDHETGGMSAQSTLDNNASIYQSFTGTYEQMYDEASERIDVAGMSGNDSGVAEIMQDTVAEMTGGAVVLTDEELTAVLSADDADAGLAALTQTLNEYGGMSFSSDNHTAENVPLYASGPGSDIFAGLLDNTEVGQGLAAAMGLEFSDLPTVDVVGVDTQLQGSELAVA</sequence>
<evidence type="ECO:0000256" key="8">
    <source>
        <dbReference type="ARBA" id="ARBA00022842"/>
    </source>
</evidence>
<evidence type="ECO:0000313" key="11">
    <source>
        <dbReference type="Proteomes" id="UP000604243"/>
    </source>
</evidence>
<keyword evidence="5" id="KW-0479">Metal-binding</keyword>
<accession>A0ABQ3FMM2</accession>
<evidence type="ECO:0000256" key="4">
    <source>
        <dbReference type="ARBA" id="ARBA00022553"/>
    </source>
</evidence>
<dbReference type="InterPro" id="IPR001952">
    <property type="entry name" value="Alkaline_phosphatase"/>
</dbReference>
<dbReference type="Gene3D" id="1.10.1200.140">
    <property type="entry name" value="Alkaline phosphatase, crown domain"/>
    <property type="match status" value="1"/>
</dbReference>
<evidence type="ECO:0000256" key="1">
    <source>
        <dbReference type="ARBA" id="ARBA00001946"/>
    </source>
</evidence>
<dbReference type="PRINTS" id="PR00113">
    <property type="entry name" value="ALKPHPHTASE"/>
</dbReference>
<comment type="cofactor">
    <cofactor evidence="1">
        <name>Mg(2+)</name>
        <dbReference type="ChEBI" id="CHEBI:18420"/>
    </cofactor>
</comment>
<comment type="cofactor">
    <cofactor evidence="2">
        <name>Zn(2+)</name>
        <dbReference type="ChEBI" id="CHEBI:29105"/>
    </cofactor>
</comment>
<organism evidence="10 11">
    <name type="scientific">Kushneria pakistanensis</name>
    <dbReference type="NCBI Taxonomy" id="1508770"/>
    <lineage>
        <taxon>Bacteria</taxon>
        <taxon>Pseudomonadati</taxon>
        <taxon>Pseudomonadota</taxon>
        <taxon>Gammaproteobacteria</taxon>
        <taxon>Oceanospirillales</taxon>
        <taxon>Halomonadaceae</taxon>
        <taxon>Kushneria</taxon>
    </lineage>
</organism>
<evidence type="ECO:0000256" key="9">
    <source>
        <dbReference type="RuleBase" id="RU003946"/>
    </source>
</evidence>
<dbReference type="Pfam" id="PF00245">
    <property type="entry name" value="Alk_phosphatase"/>
    <property type="match status" value="1"/>
</dbReference>
<evidence type="ECO:0000313" key="10">
    <source>
        <dbReference type="EMBL" id="GHC29965.1"/>
    </source>
</evidence>
<protein>
    <submittedName>
        <fullName evidence="10">Alkaline phosphatase</fullName>
    </submittedName>
</protein>
<comment type="similarity">
    <text evidence="3 9">Belongs to the alkaline phosphatase family.</text>
</comment>
<comment type="caution">
    <text evidence="10">The sequence shown here is derived from an EMBL/GenBank/DDBJ whole genome shotgun (WGS) entry which is preliminary data.</text>
</comment>
<reference evidence="11" key="1">
    <citation type="journal article" date="2019" name="Int. J. Syst. Evol. Microbiol.">
        <title>The Global Catalogue of Microorganisms (GCM) 10K type strain sequencing project: providing services to taxonomists for standard genome sequencing and annotation.</title>
        <authorList>
            <consortium name="The Broad Institute Genomics Platform"/>
            <consortium name="The Broad Institute Genome Sequencing Center for Infectious Disease"/>
            <person name="Wu L."/>
            <person name="Ma J."/>
        </authorList>
    </citation>
    <scope>NUCLEOTIDE SEQUENCE [LARGE SCALE GENOMIC DNA]</scope>
    <source>
        <strain evidence="11">KCTC 42082</strain>
    </source>
</reference>
<evidence type="ECO:0000256" key="3">
    <source>
        <dbReference type="ARBA" id="ARBA00005984"/>
    </source>
</evidence>
<dbReference type="PANTHER" id="PTHR11596">
    <property type="entry name" value="ALKALINE PHOSPHATASE"/>
    <property type="match status" value="1"/>
</dbReference>
<keyword evidence="7" id="KW-0862">Zinc</keyword>
<dbReference type="Gene3D" id="3.40.720.10">
    <property type="entry name" value="Alkaline Phosphatase, subunit A"/>
    <property type="match status" value="1"/>
</dbReference>
<keyword evidence="11" id="KW-1185">Reference proteome</keyword>
<dbReference type="SMART" id="SM00098">
    <property type="entry name" value="alkPPc"/>
    <property type="match status" value="1"/>
</dbReference>
<dbReference type="PROSITE" id="PS00123">
    <property type="entry name" value="ALKALINE_PHOSPHATASE"/>
    <property type="match status" value="1"/>
</dbReference>
<keyword evidence="8" id="KW-0460">Magnesium</keyword>
<dbReference type="EMBL" id="BMZM01000003">
    <property type="protein sequence ID" value="GHC29965.1"/>
    <property type="molecule type" value="Genomic_DNA"/>
</dbReference>
<dbReference type="CDD" id="cd16012">
    <property type="entry name" value="ALP"/>
    <property type="match status" value="1"/>
</dbReference>
<keyword evidence="6" id="KW-0378">Hydrolase</keyword>
<dbReference type="RefSeq" id="WP_189518656.1">
    <property type="nucleotide sequence ID" value="NZ_BMZM01000003.1"/>
</dbReference>